<reference evidence="1 2" key="1">
    <citation type="journal article" date="2022" name="Genome Biol. Evol.">
        <title>The Spruce Budworm Genome: Reconstructing the Evolutionary History of Antifreeze Proteins.</title>
        <authorList>
            <person name="Beliveau C."/>
            <person name="Gagne P."/>
            <person name="Picq S."/>
            <person name="Vernygora O."/>
            <person name="Keeling C.I."/>
            <person name="Pinkney K."/>
            <person name="Doucet D."/>
            <person name="Wen F."/>
            <person name="Johnston J.S."/>
            <person name="Maaroufi H."/>
            <person name="Boyle B."/>
            <person name="Laroche J."/>
            <person name="Dewar K."/>
            <person name="Juretic N."/>
            <person name="Blackburn G."/>
            <person name="Nisole A."/>
            <person name="Brunet B."/>
            <person name="Brandao M."/>
            <person name="Lumley L."/>
            <person name="Duan J."/>
            <person name="Quan G."/>
            <person name="Lucarotti C.J."/>
            <person name="Roe A.D."/>
            <person name="Sperling F.A.H."/>
            <person name="Levesque R.C."/>
            <person name="Cusson M."/>
        </authorList>
    </citation>
    <scope>NUCLEOTIDE SEQUENCE [LARGE SCALE GENOMIC DNA]</scope>
    <source>
        <strain evidence="1">Glfc:IPQL:Cfum</strain>
    </source>
</reference>
<keyword evidence="2" id="KW-1185">Reference proteome</keyword>
<gene>
    <name evidence="1" type="ORF">MSG28_014071</name>
</gene>
<organism evidence="1 2">
    <name type="scientific">Choristoneura fumiferana</name>
    <name type="common">Spruce budworm moth</name>
    <name type="synonym">Archips fumiferana</name>
    <dbReference type="NCBI Taxonomy" id="7141"/>
    <lineage>
        <taxon>Eukaryota</taxon>
        <taxon>Metazoa</taxon>
        <taxon>Ecdysozoa</taxon>
        <taxon>Arthropoda</taxon>
        <taxon>Hexapoda</taxon>
        <taxon>Insecta</taxon>
        <taxon>Pterygota</taxon>
        <taxon>Neoptera</taxon>
        <taxon>Endopterygota</taxon>
        <taxon>Lepidoptera</taxon>
        <taxon>Glossata</taxon>
        <taxon>Ditrysia</taxon>
        <taxon>Tortricoidea</taxon>
        <taxon>Tortricidae</taxon>
        <taxon>Tortricinae</taxon>
        <taxon>Choristoneura</taxon>
    </lineage>
</organism>
<dbReference type="EMBL" id="CM046125">
    <property type="protein sequence ID" value="KAI8422981.1"/>
    <property type="molecule type" value="Genomic_DNA"/>
</dbReference>
<evidence type="ECO:0000313" key="2">
    <source>
        <dbReference type="Proteomes" id="UP001064048"/>
    </source>
</evidence>
<name>A0ACC0JFS0_CHOFU</name>
<protein>
    <submittedName>
        <fullName evidence="1">Uncharacterized protein</fullName>
    </submittedName>
</protein>
<accession>A0ACC0JFS0</accession>
<proteinExistence type="predicted"/>
<comment type="caution">
    <text evidence="1">The sequence shown here is derived from an EMBL/GenBank/DDBJ whole genome shotgun (WGS) entry which is preliminary data.</text>
</comment>
<sequence length="504" mass="57924">MTILIIPIAFILISCLIYRHLTKKLNYWEQRNIVGPQPMPFFGNLKESALRRQPVGLVYKKFYHDYPQEKVVGIYLMKTPALLIRDLEITKHILIKDFDTFADRGIKFGEKDLGQNLFHADGDTWRQLRSRFTPLFTSGKLKNMLYLIIERADRFIEHLDKVTTIDPEQEVHFLMQKFTQATIAACAFGLDIDSYDTQAETLQRIDKKIFTVNSSSILDMMYPGILKKMGKSKFPSEVKDFFVNLTKKVIAQRNGKPTDRNDFMDLMLALREKQILGPKGDTDTGAEKVVEMSDSVITAQSFVFYAAGYETSASTMGFMLYQLALNPDIQDKVIAEIDEVMKKHDGVISLESMSELNYMTKVFDETLRMYPIIDKLKRCAQMDYKVPGTDVTIMKGQTVLVSVHGIHFDEVYYPRPDIFDPERFSVKNVADRHSCAYMPFGLGPRHCIGMRFAQVQSRVCMTKLLARYRVEASASTKSRCQFSPTRLVLYPEGGIRLNFVKRQP</sequence>
<dbReference type="Proteomes" id="UP001064048">
    <property type="component" value="Chromosome 25"/>
</dbReference>
<evidence type="ECO:0000313" key="1">
    <source>
        <dbReference type="EMBL" id="KAI8422981.1"/>
    </source>
</evidence>